<reference evidence="1 2" key="1">
    <citation type="submission" date="2017-06" db="EMBL/GenBank/DDBJ databases">
        <authorList>
            <person name="Tobias T."/>
            <person name="Darnell A."/>
            <person name="Downs E."/>
            <person name="Draper R."/>
            <person name="Fishman F."/>
            <person name="Harders C."/>
            <person name="Isola J."/>
            <person name="Keiser K."/>
            <person name="Knight T."/>
            <person name="Lindquist A."/>
            <person name="Mozdren S."/>
            <person name="Obiri-Yeboah D."/>
            <person name="Oostindie M."/>
            <person name="Pearce C."/>
            <person name="Pelyhes D."/>
            <person name="Peterson J."/>
            <person name="Smith S."/>
            <person name="Vroom A."/>
            <person name="Stukey J."/>
            <person name="Best A."/>
            <person name="Garlena R.A."/>
            <person name="Russell D.A."/>
            <person name="Pope W.H."/>
            <person name="Jacobs-Sera D."/>
            <person name="Hendrix R.W."/>
            <person name="Hatfull G.F."/>
        </authorList>
    </citation>
    <scope>NUCLEOTIDE SEQUENCE [LARGE SCALE GENOMIC DNA]</scope>
</reference>
<gene>
    <name evidence="1" type="primary">3</name>
    <name evidence="1" type="ORF">SEA_KRUEGER_3</name>
</gene>
<dbReference type="GeneID" id="60322811"/>
<keyword evidence="2" id="KW-1185">Reference proteome</keyword>
<evidence type="ECO:0000313" key="2">
    <source>
        <dbReference type="Proteomes" id="UP000226065"/>
    </source>
</evidence>
<dbReference type="KEGG" id="vg:60322811"/>
<name>A0A222ZL62_9CAUD</name>
<dbReference type="Proteomes" id="UP000226065">
    <property type="component" value="Segment"/>
</dbReference>
<sequence length="86" mass="9080">MSARRVGVVAATLPRAQAIIAELGLDNAVPVSRRTGARGFALDALVIDEGALPLTEKQYDEILPTLCGSPVGAVYELRRHSGPPPF</sequence>
<proteinExistence type="predicted"/>
<accession>A0A222ZL62</accession>
<organism evidence="1 2">
    <name type="scientific">Mycobacterium phage Krueger</name>
    <dbReference type="NCBI Taxonomy" id="2015820"/>
    <lineage>
        <taxon>Viruses</taxon>
        <taxon>Duplodnaviria</taxon>
        <taxon>Heunggongvirae</taxon>
        <taxon>Uroviricota</taxon>
        <taxon>Caudoviricetes</taxon>
        <taxon>Weiservirinae</taxon>
        <taxon>Unicornvirus</taxon>
        <taxon>Unicornvirus krueger</taxon>
    </lineage>
</organism>
<dbReference type="EMBL" id="MF324914">
    <property type="protein sequence ID" value="ASR85504.1"/>
    <property type="molecule type" value="Genomic_DNA"/>
</dbReference>
<dbReference type="RefSeq" id="YP_009951375.1">
    <property type="nucleotide sequence ID" value="NC_051601.1"/>
</dbReference>
<protein>
    <submittedName>
        <fullName evidence="1">Uncharacterized protein</fullName>
    </submittedName>
</protein>
<evidence type="ECO:0000313" key="1">
    <source>
        <dbReference type="EMBL" id="ASR85504.1"/>
    </source>
</evidence>